<gene>
    <name evidence="2" type="ORF">BSTOLATCC_MIC66199</name>
</gene>
<evidence type="ECO:0000313" key="2">
    <source>
        <dbReference type="EMBL" id="CAG9336321.1"/>
    </source>
</evidence>
<proteinExistence type="predicted"/>
<comment type="caution">
    <text evidence="2">The sequence shown here is derived from an EMBL/GenBank/DDBJ whole genome shotgun (WGS) entry which is preliminary data.</text>
</comment>
<keyword evidence="1" id="KW-0472">Membrane</keyword>
<dbReference type="EMBL" id="CAJZBQ010000064">
    <property type="protein sequence ID" value="CAG9336321.1"/>
    <property type="molecule type" value="Genomic_DNA"/>
</dbReference>
<feature type="transmembrane region" description="Helical" evidence="1">
    <location>
        <begin position="40"/>
        <end position="60"/>
    </location>
</feature>
<evidence type="ECO:0000313" key="3">
    <source>
        <dbReference type="Proteomes" id="UP001162131"/>
    </source>
</evidence>
<sequence length="83" mass="10059">MFLFHNNSLFDSFDYWLEHNSHIFYKATSQFPSSSLEAKRIFICWILYSSFLSGMIRIFFSETAWRTLRKALRIDRSYSTRNN</sequence>
<reference evidence="2" key="1">
    <citation type="submission" date="2021-09" db="EMBL/GenBank/DDBJ databases">
        <authorList>
            <consortium name="AG Swart"/>
            <person name="Singh M."/>
            <person name="Singh A."/>
            <person name="Seah K."/>
            <person name="Emmerich C."/>
        </authorList>
    </citation>
    <scope>NUCLEOTIDE SEQUENCE</scope>
    <source>
        <strain evidence="2">ATCC30299</strain>
    </source>
</reference>
<accession>A0AAU9KKJ8</accession>
<evidence type="ECO:0000256" key="1">
    <source>
        <dbReference type="SAM" id="Phobius"/>
    </source>
</evidence>
<name>A0AAU9KKJ8_9CILI</name>
<dbReference type="Proteomes" id="UP001162131">
    <property type="component" value="Unassembled WGS sequence"/>
</dbReference>
<protein>
    <submittedName>
        <fullName evidence="2">Uncharacterized protein</fullName>
    </submittedName>
</protein>
<keyword evidence="1" id="KW-0812">Transmembrane</keyword>
<keyword evidence="3" id="KW-1185">Reference proteome</keyword>
<keyword evidence="1" id="KW-1133">Transmembrane helix</keyword>
<dbReference type="AlphaFoldDB" id="A0AAU9KKJ8"/>
<organism evidence="2 3">
    <name type="scientific">Blepharisma stoltei</name>
    <dbReference type="NCBI Taxonomy" id="1481888"/>
    <lineage>
        <taxon>Eukaryota</taxon>
        <taxon>Sar</taxon>
        <taxon>Alveolata</taxon>
        <taxon>Ciliophora</taxon>
        <taxon>Postciliodesmatophora</taxon>
        <taxon>Heterotrichea</taxon>
        <taxon>Heterotrichida</taxon>
        <taxon>Blepharismidae</taxon>
        <taxon>Blepharisma</taxon>
    </lineage>
</organism>